<dbReference type="Proteomes" id="UP001203338">
    <property type="component" value="Unassembled WGS sequence"/>
</dbReference>
<evidence type="ECO:0000313" key="3">
    <source>
        <dbReference type="EMBL" id="MCL6272102.1"/>
    </source>
</evidence>
<comment type="caution">
    <text evidence="3">The sequence shown here is derived from an EMBL/GenBank/DDBJ whole genome shotgun (WGS) entry which is preliminary data.</text>
</comment>
<dbReference type="PANTHER" id="PTHR30035:SF3">
    <property type="entry name" value="INTERMEMBRANE PHOSPHOLIPID TRANSPORT SYSTEM LIPOPROTEIN MLAA"/>
    <property type="match status" value="1"/>
</dbReference>
<dbReference type="Pfam" id="PF04333">
    <property type="entry name" value="MlaA"/>
    <property type="match status" value="1"/>
</dbReference>
<proteinExistence type="inferred from homology"/>
<dbReference type="InterPro" id="IPR007428">
    <property type="entry name" value="MlaA"/>
</dbReference>
<protein>
    <submittedName>
        <fullName evidence="3">VacJ family lipoprotein</fullName>
    </submittedName>
</protein>
<keyword evidence="3" id="KW-0449">Lipoprotein</keyword>
<evidence type="ECO:0000256" key="2">
    <source>
        <dbReference type="ARBA" id="ARBA00022729"/>
    </source>
</evidence>
<organism evidence="3 4">
    <name type="scientific">Parendozoicomonas callyspongiae</name>
    <dbReference type="NCBI Taxonomy" id="2942213"/>
    <lineage>
        <taxon>Bacteria</taxon>
        <taxon>Pseudomonadati</taxon>
        <taxon>Pseudomonadota</taxon>
        <taxon>Gammaproteobacteria</taxon>
        <taxon>Oceanospirillales</taxon>
        <taxon>Endozoicomonadaceae</taxon>
        <taxon>Parendozoicomonas</taxon>
    </lineage>
</organism>
<evidence type="ECO:0000313" key="4">
    <source>
        <dbReference type="Proteomes" id="UP001203338"/>
    </source>
</evidence>
<dbReference type="PRINTS" id="PR01805">
    <property type="entry name" value="VACJLIPOPROT"/>
</dbReference>
<gene>
    <name evidence="3" type="ORF">M3P05_19455</name>
</gene>
<keyword evidence="2" id="KW-0732">Signal</keyword>
<reference evidence="3 4" key="1">
    <citation type="submission" date="2022-05" db="EMBL/GenBank/DDBJ databases">
        <authorList>
            <person name="Park J.-S."/>
        </authorList>
    </citation>
    <scope>NUCLEOTIDE SEQUENCE [LARGE SCALE GENOMIC DNA]</scope>
    <source>
        <strain evidence="3 4">2012CJ34-2</strain>
    </source>
</reference>
<dbReference type="EMBL" id="JAMFLX010000046">
    <property type="protein sequence ID" value="MCL6272102.1"/>
    <property type="molecule type" value="Genomic_DNA"/>
</dbReference>
<keyword evidence="4" id="KW-1185">Reference proteome</keyword>
<sequence length="253" mass="28187">MIADIMDRSVQRQSPEDEGYMVKISQRWLKVGALTLMLGASGQAFSAAKVSEGDPWEGFNRATYRFNDTVDAWVLKPVAQGYDTVTPEPIQDVVSNFFRNLSEFRNIANSLLQFRLKEAGESAGRLVVNSTVGMLGMLDVASGMGLDYHYQDFGLTLAQWNVPSGPYVVVPLLGPRTVRSAAGIYPDMQASPITHIHDSRDQLITQTSDLVSLRASLLKQELLIVGDEYTFVRDAYLQRRDFLITGELPEDDF</sequence>
<dbReference type="RefSeq" id="WP_249701784.1">
    <property type="nucleotide sequence ID" value="NZ_JAMFLX010000046.1"/>
</dbReference>
<name>A0ABT0PL43_9GAMM</name>
<evidence type="ECO:0000256" key="1">
    <source>
        <dbReference type="ARBA" id="ARBA00010634"/>
    </source>
</evidence>
<dbReference type="PANTHER" id="PTHR30035">
    <property type="entry name" value="LIPOPROTEIN VACJ-RELATED"/>
    <property type="match status" value="1"/>
</dbReference>
<accession>A0ABT0PL43</accession>
<comment type="similarity">
    <text evidence="1">Belongs to the MlaA family.</text>
</comment>